<feature type="binding site" evidence="8 9">
    <location>
        <position position="61"/>
    </location>
    <ligand>
        <name>Cu(+)</name>
        <dbReference type="ChEBI" id="CHEBI:49552"/>
        <label>17</label>
    </ligand>
</feature>
<feature type="binding site" evidence="6">
    <location>
        <position position="54"/>
    </location>
    <ligand>
        <name>Cu(+)</name>
        <dbReference type="ChEBI" id="CHEBI:49552"/>
        <label>13</label>
    </ligand>
</feature>
<feature type="binding site" evidence="9">
    <location>
        <position position="111"/>
    </location>
    <ligand>
        <name>Cu(+)</name>
        <dbReference type="ChEBI" id="CHEBI:49552"/>
        <label>14</label>
    </ligand>
</feature>
<dbReference type="PANTHER" id="PTHR37310">
    <property type="entry name" value="CYTOPLASMIC PROTEIN-RELATED"/>
    <property type="match status" value="1"/>
</dbReference>
<feature type="binding site" evidence="6">
    <location>
        <position position="24"/>
    </location>
    <ligand>
        <name>Cu(+)</name>
        <dbReference type="ChEBI" id="CHEBI:49552"/>
        <label>2</label>
    </ligand>
</feature>
<feature type="binding site" evidence="6 9">
    <location>
        <position position="38"/>
    </location>
    <ligand>
        <name>Cu(+)</name>
        <dbReference type="ChEBI" id="CHEBI:49552"/>
        <label>10</label>
    </ligand>
</feature>
<dbReference type="PDBsum" id="5ARM"/>
<feature type="binding site" evidence="6 8">
    <location>
        <position position="35"/>
    </location>
    <ligand>
        <name>Cu(+)</name>
        <dbReference type="ChEBI" id="CHEBI:49552"/>
        <label>4</label>
    </ligand>
</feature>
<dbReference type="PDB" id="5NQM">
    <property type="method" value="X-ray"/>
    <property type="resolution" value="1.59 A"/>
    <property type="chains" value="A=1-133"/>
</dbReference>
<feature type="binding site" evidence="6 7">
    <location>
        <position position="118"/>
    </location>
    <ligand>
        <name>Cu(+)</name>
        <dbReference type="ChEBI" id="CHEBI:49552"/>
        <label>24</label>
    </ligand>
</feature>
<dbReference type="PDBsum" id="5ARN"/>
<feature type="binding site" evidence="6">
    <location>
        <position position="125"/>
    </location>
    <ligand>
        <name>Cu(+)</name>
        <dbReference type="ChEBI" id="CHEBI:49552"/>
        <label>2</label>
    </ligand>
</feature>
<feature type="binding site" evidence="6 8">
    <location>
        <position position="121"/>
    </location>
    <ligand>
        <name>Cu(+)</name>
        <dbReference type="ChEBI" id="CHEBI:49552"/>
        <label>18</label>
    </ligand>
</feature>
<dbReference type="RefSeq" id="WP_003608458.1">
    <property type="nucleotide sequence ID" value="NZ_ADVE02000001.1"/>
</dbReference>
<keyword evidence="4" id="KW-1185">Reference proteome</keyword>
<evidence type="ECO:0007829" key="8">
    <source>
        <dbReference type="PDB" id="5NQN"/>
    </source>
</evidence>
<dbReference type="PDB" id="5NQO">
    <property type="method" value="X-ray"/>
    <property type="resolution" value="1.15 A"/>
    <property type="chains" value="A=1-133"/>
</dbReference>
<feature type="binding site" evidence="6">
    <location>
        <position position="24"/>
    </location>
    <ligand>
        <name>Cu(+)</name>
        <dbReference type="ChEBI" id="CHEBI:49552"/>
        <label>1</label>
    </ligand>
</feature>
<dbReference type="KEGG" id="mtw:CQW49_17190"/>
<organism evidence="2">
    <name type="scientific">Methylosinus trichosporium (strain ATCC 35070 / NCIMB 11131 / UNIQEM 75 / OB3b)</name>
    <dbReference type="NCBI Taxonomy" id="595536"/>
    <lineage>
        <taxon>Bacteria</taxon>
        <taxon>Pseudomonadati</taxon>
        <taxon>Pseudomonadota</taxon>
        <taxon>Alphaproteobacteria</taxon>
        <taxon>Hyphomicrobiales</taxon>
        <taxon>Methylocystaceae</taxon>
        <taxon>Methylosinus</taxon>
    </lineage>
</organism>
<protein>
    <submittedName>
        <fullName evidence="2 3">CSP3</fullName>
    </submittedName>
    <submittedName>
        <fullName evidence="1">Four-helix bundle copper-binding protein</fullName>
    </submittedName>
</protein>
<dbReference type="PDB" id="5NQN">
    <property type="method" value="X-ray"/>
    <property type="resolution" value="1.62 A"/>
    <property type="chains" value="A=1-133"/>
</dbReference>
<feature type="binding site" evidence="6 9">
    <location>
        <position position="110"/>
    </location>
    <ligand>
        <name>Cu(+)</name>
        <dbReference type="ChEBI" id="CHEBI:49552"/>
        <label>23</label>
    </ligand>
</feature>
<evidence type="ECO:0007829" key="9">
    <source>
        <dbReference type="PDB" id="5NQO"/>
    </source>
</evidence>
<feature type="binding site" evidence="6">
    <location>
        <position position="111"/>
    </location>
    <ligand>
        <name>Cu(+)</name>
        <dbReference type="ChEBI" id="CHEBI:49552"/>
        <label>13</label>
    </ligand>
</feature>
<dbReference type="GO" id="GO:0046872">
    <property type="term" value="F:metal ion binding"/>
    <property type="evidence" value="ECO:0007669"/>
    <property type="project" value="UniProtKB-KW"/>
</dbReference>
<feature type="binding site" evidence="6 9">
    <location>
        <position position="54"/>
    </location>
    <ligand>
        <name>Cu(+)</name>
        <dbReference type="ChEBI" id="CHEBI:49552"/>
        <label>12</label>
    </ligand>
</feature>
<feature type="binding site" evidence="6 8">
    <location>
        <position position="125"/>
    </location>
    <ligand>
        <name>Cu(+)</name>
        <dbReference type="ChEBI" id="CHEBI:49552"/>
        <label>25</label>
    </ligand>
</feature>
<feature type="binding site" evidence="8">
    <location>
        <position position="110"/>
    </location>
    <ligand>
        <name>Cu(+)</name>
        <dbReference type="ChEBI" id="CHEBI:49552"/>
        <label>11</label>
    </ligand>
</feature>
<feature type="binding site" evidence="6 8">
    <location>
        <position position="31"/>
    </location>
    <ligand>
        <name>Cu(+)</name>
        <dbReference type="ChEBI" id="CHEBI:49552"/>
        <label>5</label>
    </ligand>
</feature>
<evidence type="ECO:0000313" key="1">
    <source>
        <dbReference type="EMBL" id="ATQ69426.1"/>
    </source>
</evidence>
<reference evidence="7 8" key="2">
    <citation type="journal article" date="2017" name="Angew. Chem. Int. Ed.">
        <title>Visualizing Biological Copper Storage: The Importance of Thiolate-Coordinated Tetranuclear Clusters.</title>
        <authorList>
            <person name="Basle A."/>
            <person name="Platsaki S."/>
            <person name="Dennison C."/>
        </authorList>
    </citation>
    <scope>X-RAY CRYSTALLOGRAPHY (1.15 ANGSTROMS) IN COMPLEX WITH CU(+)</scope>
</reference>
<proteinExistence type="evidence at protein level"/>
<feature type="binding site" evidence="6 9">
    <location>
        <position position="111"/>
    </location>
    <ligand>
        <name>Cu(+)</name>
        <dbReference type="ChEBI" id="CHEBI:49552"/>
        <label>23</label>
    </ligand>
</feature>
<dbReference type="PANTHER" id="PTHR37310:SF1">
    <property type="entry name" value="CYTOPLASMIC PROTEIN"/>
    <property type="match status" value="1"/>
</dbReference>
<feature type="binding site" evidence="6 8">
    <location>
        <position position="42"/>
    </location>
    <ligand>
        <name>Cu(+)</name>
        <dbReference type="ChEBI" id="CHEBI:49552"/>
        <label>8</label>
    </ligand>
</feature>
<feature type="binding site" evidence="6 9">
    <location>
        <position position="101"/>
    </location>
    <ligand>
        <name>Cu(+)</name>
        <dbReference type="ChEBI" id="CHEBI:49552"/>
        <label>10</label>
    </ligand>
</feature>
<feature type="binding site" evidence="8">
    <location>
        <position position="101"/>
    </location>
    <ligand>
        <name>Cu(+)</name>
        <dbReference type="ChEBI" id="CHEBI:49552"/>
        <label>9</label>
    </ligand>
</feature>
<evidence type="ECO:0007829" key="5">
    <source>
        <dbReference type="PDB" id="5ARM"/>
    </source>
</evidence>
<dbReference type="AlphaFoldDB" id="A0A1I9GEP2"/>
<feature type="binding site" evidence="7">
    <location>
        <position position="118"/>
    </location>
    <ligand>
        <name>Cu(+)</name>
        <dbReference type="ChEBI" id="CHEBI:49552"/>
        <label>22</label>
    </ligand>
</feature>
<feature type="binding site" evidence="7">
    <location>
        <position position="97"/>
    </location>
    <ligand>
        <name>Cu(+)</name>
        <dbReference type="ChEBI" id="CHEBI:49552"/>
        <label>22</label>
    </ligand>
</feature>
<feature type="binding site" evidence="6 8">
    <location>
        <position position="38"/>
    </location>
    <ligand>
        <name>Cu(+)</name>
        <dbReference type="ChEBI" id="CHEBI:49552"/>
        <label>8</label>
    </ligand>
</feature>
<dbReference type="Gene3D" id="1.20.1270.360">
    <property type="match status" value="1"/>
</dbReference>
<feature type="binding site" evidence="8 9">
    <location>
        <position position="90"/>
    </location>
    <ligand>
        <name>Cu(+)</name>
        <dbReference type="ChEBI" id="CHEBI:49552"/>
        <label>20</label>
    </ligand>
</feature>
<dbReference type="PDB" id="5ARM">
    <property type="method" value="X-ray"/>
    <property type="resolution" value="1.19 A"/>
    <property type="chains" value="A=1-133"/>
</dbReference>
<feature type="binding site" evidence="6 8">
    <location>
        <position position="94"/>
    </location>
    <ligand>
        <name>Cu(+)</name>
        <dbReference type="ChEBI" id="CHEBI:49552"/>
        <label>19</label>
    </ligand>
</feature>
<feature type="binding site" evidence="6 9">
    <location>
        <position position="42"/>
    </location>
    <ligand>
        <name>Cu(+)</name>
        <dbReference type="ChEBI" id="CHEBI:49552"/>
        <label>12</label>
    </ligand>
</feature>
<dbReference type="STRING" id="595536.GCA_000178815_01742"/>
<feature type="binding site" evidence="6 8">
    <location>
        <position position="97"/>
    </location>
    <ligand>
        <name>Cu(+)</name>
        <dbReference type="ChEBI" id="CHEBI:49552"/>
        <label>6</label>
    </ligand>
</feature>
<dbReference type="CDD" id="cd08026">
    <property type="entry name" value="DUF326"/>
    <property type="match status" value="1"/>
</dbReference>
<feature type="binding site" evidence="6 8">
    <location>
        <position position="31"/>
    </location>
    <ligand>
        <name>Cu(+)</name>
        <dbReference type="ChEBI" id="CHEBI:49552"/>
        <label>4</label>
    </ligand>
</feature>
<feature type="binding site" evidence="6 9">
    <location>
        <position position="111"/>
    </location>
    <ligand>
        <name>Cu(+)</name>
        <dbReference type="ChEBI" id="CHEBI:49552"/>
        <label>10</label>
    </ligand>
</feature>
<feature type="binding site" evidence="6 8">
    <location>
        <position position="58"/>
    </location>
    <ligand>
        <name>Cu(+)</name>
        <dbReference type="ChEBI" id="CHEBI:49552"/>
        <label>6</label>
    </ligand>
</feature>
<reference evidence="1" key="3">
    <citation type="journal article" date="2017" name="Genome Announc.">
        <title>The Completed PacBio Single-Molecule Real-Time Sequence of Methylosinus trichosporium Strain OB3b Reveals the Presence of a Third Large Plasmid.</title>
        <authorList>
            <person name="Heil J.R."/>
            <person name="Lynch M.D."/>
            <person name="Cheng J."/>
            <person name="Matysiakiewicz O."/>
            <person name="D'Alessio M."/>
            <person name="Charles T.C."/>
        </authorList>
    </citation>
    <scope>NUCLEOTIDE SEQUENCE</scope>
    <source>
        <strain evidence="1">OB3b</strain>
    </source>
</reference>
<dbReference type="PDBsum" id="5NQN"/>
<feature type="binding site" evidence="6">
    <location>
        <position position="28"/>
    </location>
    <ligand>
        <name>Cu(+)</name>
        <dbReference type="ChEBI" id="CHEBI:49552"/>
        <label>3</label>
    </ligand>
</feature>
<feature type="binding site" evidence="6 8">
    <location>
        <position position="121"/>
    </location>
    <ligand>
        <name>Cu(+)</name>
        <dbReference type="ChEBI" id="CHEBI:49552"/>
        <label>25</label>
    </ligand>
</feature>
<feature type="binding site" evidence="9">
    <location>
        <position position="54"/>
    </location>
    <ligand>
        <name>Cu(+)</name>
        <dbReference type="ChEBI" id="CHEBI:49552"/>
        <label>14</label>
    </ligand>
</feature>
<feature type="binding site" evidence="6">
    <location>
        <position position="90"/>
    </location>
    <ligand>
        <name>Cu(+)</name>
        <dbReference type="ChEBI" id="CHEBI:49552"/>
        <label>3</label>
    </ligand>
</feature>
<dbReference type="PDBsum" id="5NQO"/>
<dbReference type="SMR" id="A0A1I9GEP2"/>
<reference evidence="4" key="4">
    <citation type="submission" date="2017-10" db="EMBL/GenBank/DDBJ databases">
        <title>Completed PacBio SMRT sequence of Methylosinus trichosporium OB3b reveals presence of a third large plasmid.</title>
        <authorList>
            <person name="Charles T.C."/>
            <person name="Lynch M.D.J."/>
            <person name="Heil J.R."/>
            <person name="Cheng J."/>
        </authorList>
    </citation>
    <scope>NUCLEOTIDE SEQUENCE [LARGE SCALE GENOMIC DNA]</scope>
    <source>
        <strain evidence="4">OB3b</strain>
    </source>
</reference>
<feature type="binding site" evidence="6">
    <location>
        <position position="28"/>
    </location>
    <ligand>
        <name>Cu(+)</name>
        <dbReference type="ChEBI" id="CHEBI:49552"/>
        <label>1</label>
    </ligand>
</feature>
<dbReference type="PDB" id="5ARN">
    <property type="method" value="X-ray"/>
    <property type="resolution" value="2.30 A"/>
    <property type="chains" value="A=1-133"/>
</dbReference>
<dbReference type="InterPro" id="IPR044543">
    <property type="entry name" value="YHJQ-like"/>
</dbReference>
<evidence type="ECO:0000313" key="3">
    <source>
        <dbReference type="PDB" id="5ARN"/>
    </source>
</evidence>
<evidence type="ECO:0007829" key="7">
    <source>
        <dbReference type="PDB" id="5NQM"/>
    </source>
</evidence>
<feature type="binding site" evidence="8">
    <location>
        <position position="38"/>
    </location>
    <ligand>
        <name>Cu(+)</name>
        <dbReference type="ChEBI" id="CHEBI:49552"/>
        <label>9</label>
    </ligand>
</feature>
<feature type="binding site" evidence="6 8">
    <location>
        <position position="90"/>
    </location>
    <ligand>
        <name>Cu(+)</name>
        <dbReference type="ChEBI" id="CHEBI:49552"/>
        <label>19</label>
    </ligand>
</feature>
<dbReference type="EMBL" id="CP023737">
    <property type="protein sequence ID" value="ATQ69426.1"/>
    <property type="molecule type" value="Genomic_DNA"/>
</dbReference>
<feature type="binding site" evidence="6">
    <location>
        <position position="118"/>
    </location>
    <ligand>
        <name>Cu(+)</name>
        <dbReference type="ChEBI" id="CHEBI:49552"/>
        <label>7</label>
    </ligand>
</feature>
<dbReference type="Pfam" id="PF03860">
    <property type="entry name" value="Csp"/>
    <property type="match status" value="1"/>
</dbReference>
<feature type="binding site" evidence="6 8">
    <location>
        <position position="35"/>
    </location>
    <ligand>
        <name>Cu(+)</name>
        <dbReference type="ChEBI" id="CHEBI:49552"/>
        <label>6</label>
    </ligand>
</feature>
<feature type="binding site" evidence="6 7">
    <location>
        <position position="101"/>
    </location>
    <ligand>
        <name>Cu(+)</name>
        <dbReference type="ChEBI" id="CHEBI:49552"/>
        <label>21</label>
    </ligand>
</feature>
<evidence type="ECO:0000313" key="4">
    <source>
        <dbReference type="Proteomes" id="UP000230709"/>
    </source>
</evidence>
<feature type="binding site" evidence="6 7">
    <location>
        <position position="101"/>
    </location>
    <ligand>
        <name>Cu(+)</name>
        <dbReference type="ChEBI" id="CHEBI:49552"/>
        <label>15</label>
    </ligand>
</feature>
<feature type="binding site" evidence="6 7">
    <location>
        <position position="114"/>
    </location>
    <ligand>
        <name>Cu(+)</name>
        <dbReference type="ChEBI" id="CHEBI:49552"/>
        <label>15</label>
    </ligand>
</feature>
<feature type="binding site" evidence="6 7">
    <location>
        <position position="58"/>
    </location>
    <ligand>
        <name>Cu(+)</name>
        <dbReference type="ChEBI" id="CHEBI:49552"/>
        <label>15</label>
    </ligand>
</feature>
<accession>A0A1I9GEP2</accession>
<feature type="binding site" evidence="8 9">
    <location>
        <position position="125"/>
    </location>
    <ligand>
        <name>Cu(+)</name>
        <dbReference type="ChEBI" id="CHEBI:49552"/>
        <label>20</label>
    </ligand>
</feature>
<feature type="binding site" evidence="6">
    <location>
        <position position="61"/>
    </location>
    <ligand>
        <name>Cu(+)</name>
        <dbReference type="ChEBI" id="CHEBI:49552"/>
        <label>7</label>
    </ligand>
</feature>
<feature type="binding site" evidence="6 7">
    <location>
        <position position="114"/>
    </location>
    <ligand>
        <name>Cu(+)</name>
        <dbReference type="ChEBI" id="CHEBI:49552"/>
        <label>24</label>
    </ligand>
</feature>
<feature type="binding site" evidence="6">
    <location>
        <position position="104"/>
    </location>
    <ligand>
        <name>Cu(+)</name>
        <dbReference type="ChEBI" id="CHEBI:49552"/>
        <label>13</label>
    </ligand>
</feature>
<dbReference type="Proteomes" id="UP000230709">
    <property type="component" value="Chromosome"/>
</dbReference>
<feature type="binding site" evidence="6 8">
    <location>
        <position position="65"/>
    </location>
    <ligand>
        <name>Cu(+)</name>
        <dbReference type="ChEBI" id="CHEBI:49552"/>
        <label>16</label>
    </ligand>
</feature>
<keyword evidence="6 7" id="KW-0479">Metal-binding</keyword>
<keyword evidence="5 6" id="KW-0002">3D-structure</keyword>
<evidence type="ECO:0007829" key="6">
    <source>
        <dbReference type="PDB" id="5ARN"/>
    </source>
</evidence>
<feature type="binding site" evidence="6 7">
    <location>
        <position position="97"/>
    </location>
    <ligand>
        <name>Cu(+)</name>
        <dbReference type="ChEBI" id="CHEBI:49552"/>
        <label>21</label>
    </ligand>
</feature>
<feature type="binding site" evidence="8">
    <location>
        <position position="38"/>
    </location>
    <ligand>
        <name>Cu(+)</name>
        <dbReference type="ChEBI" id="CHEBI:49552"/>
        <label>11</label>
    </ligand>
</feature>
<feature type="binding site" evidence="6 8">
    <location>
        <position position="65"/>
    </location>
    <ligand>
        <name>Cu(+)</name>
        <dbReference type="ChEBI" id="CHEBI:49552"/>
        <label>18</label>
    </ligand>
</feature>
<dbReference type="InterPro" id="IPR005560">
    <property type="entry name" value="Csp_YhjQ"/>
</dbReference>
<name>A0A1I9GEP2_METT3</name>
<feature type="binding site" evidence="6 8">
    <location>
        <position position="61"/>
    </location>
    <ligand>
        <name>Cu(+)</name>
        <dbReference type="ChEBI" id="CHEBI:49552"/>
        <label>16</label>
    </ligand>
</feature>
<evidence type="ECO:0000313" key="2">
    <source>
        <dbReference type="PDB" id="5ARM"/>
    </source>
</evidence>
<feature type="binding site" evidence="8 9">
    <location>
        <position position="118"/>
    </location>
    <ligand>
        <name>Cu(+)</name>
        <dbReference type="ChEBI" id="CHEBI:49552"/>
        <label>17</label>
    </ligand>
</feature>
<dbReference type="PDBsum" id="5NQM"/>
<reference evidence="5 6" key="1">
    <citation type="submission" date="2015-09" db="PDB data bank">
        <title>Novel Cytosolic Copper Storage Proteins.</title>
        <authorList>
            <person name="Vita N."/>
            <person name="Landolfi G."/>
            <person name="Basle A."/>
            <person name="Platsaki S."/>
            <person name="Waldron K."/>
            <person name="Dennison C."/>
        </authorList>
    </citation>
    <scope>X-RAY CRYSTALLOGRAPHY (1.19 ANGSTROMS) IN COMPLEX WITH CU(+)</scope>
</reference>
<gene>
    <name evidence="1" type="ORF">CQW49_17190</name>
</gene>
<sequence>MHVEAMISKHPQARGQTDRSLVQCVEMCFDCAQTCAACADACLGEDKVADLRHCIRLNLDCAEICVAAGSIASRAAGTEESILRTMLQTCAEMCRMCEEECRRHAGNHEHCRICADVCKECETACRSATGLTH</sequence>
<feature type="binding site" evidence="6">
    <location>
        <position position="35"/>
    </location>
    <ligand>
        <name>Cu(+)</name>
        <dbReference type="ChEBI" id="CHEBI:49552"/>
        <label>7</label>
    </ligand>
</feature>
<feature type="binding site" evidence="6 8">
    <location>
        <position position="94"/>
    </location>
    <ligand>
        <name>Cu(+)</name>
        <dbReference type="ChEBI" id="CHEBI:49552"/>
        <label>5</label>
    </ligand>
</feature>